<dbReference type="PROSITE" id="PS51450">
    <property type="entry name" value="LRR"/>
    <property type="match status" value="2"/>
</dbReference>
<dbReference type="OMA" id="SGMIPQW"/>
<reference evidence="12 13" key="1">
    <citation type="journal article" date="2013" name="Genome Biol.">
        <title>The genome sequence of the most widely cultivated cacao type and its use to identify candidate genes regulating pod color.</title>
        <authorList>
            <person name="Motamayor J.C."/>
            <person name="Mockaitis K."/>
            <person name="Schmutz J."/>
            <person name="Haiminen N."/>
            <person name="Iii D.L."/>
            <person name="Cornejo O."/>
            <person name="Findley S.D."/>
            <person name="Zheng P."/>
            <person name="Utro F."/>
            <person name="Royaert S."/>
            <person name="Saski C."/>
            <person name="Jenkins J."/>
            <person name="Podicheti R."/>
            <person name="Zhao M."/>
            <person name="Scheffler B.E."/>
            <person name="Stack J.C."/>
            <person name="Feltus F.A."/>
            <person name="Mustiga G.M."/>
            <person name="Amores F."/>
            <person name="Phillips W."/>
            <person name="Marelli J.P."/>
            <person name="May G.D."/>
            <person name="Shapiro H."/>
            <person name="Ma J."/>
            <person name="Bustamante C.D."/>
            <person name="Schnell R.J."/>
            <person name="Main D."/>
            <person name="Gilbert D."/>
            <person name="Parida L."/>
            <person name="Kuhn D.N."/>
        </authorList>
    </citation>
    <scope>NUCLEOTIDE SEQUENCE [LARGE SCALE GENOMIC DNA]</scope>
    <source>
        <strain evidence="13">cv. Matina 1-6</strain>
    </source>
</reference>
<dbReference type="Gene3D" id="3.80.10.10">
    <property type="entry name" value="Ribonuclease Inhibitor"/>
    <property type="match status" value="6"/>
</dbReference>
<dbReference type="GO" id="GO:0005886">
    <property type="term" value="C:plasma membrane"/>
    <property type="evidence" value="ECO:0007669"/>
    <property type="project" value="UniProtKB-SubCell"/>
</dbReference>
<dbReference type="PRINTS" id="PR00019">
    <property type="entry name" value="LEURICHRPT"/>
</dbReference>
<evidence type="ECO:0000256" key="10">
    <source>
        <dbReference type="ARBA" id="ARBA00023170"/>
    </source>
</evidence>
<dbReference type="PANTHER" id="PTHR48062">
    <property type="entry name" value="RECEPTOR-LIKE PROTEIN 14"/>
    <property type="match status" value="1"/>
</dbReference>
<evidence type="ECO:0000256" key="2">
    <source>
        <dbReference type="ARBA" id="ARBA00009592"/>
    </source>
</evidence>
<dbReference type="InParanoid" id="A0A061FRP6"/>
<organism evidence="12 13">
    <name type="scientific">Theobroma cacao</name>
    <name type="common">Cacao</name>
    <name type="synonym">Cocoa</name>
    <dbReference type="NCBI Taxonomy" id="3641"/>
    <lineage>
        <taxon>Eukaryota</taxon>
        <taxon>Viridiplantae</taxon>
        <taxon>Streptophyta</taxon>
        <taxon>Embryophyta</taxon>
        <taxon>Tracheophyta</taxon>
        <taxon>Spermatophyta</taxon>
        <taxon>Magnoliopsida</taxon>
        <taxon>eudicotyledons</taxon>
        <taxon>Gunneridae</taxon>
        <taxon>Pentapetalae</taxon>
        <taxon>rosids</taxon>
        <taxon>malvids</taxon>
        <taxon>Malvales</taxon>
        <taxon>Malvaceae</taxon>
        <taxon>Byttnerioideae</taxon>
        <taxon>Theobroma</taxon>
    </lineage>
</organism>
<dbReference type="FunFam" id="3.80.10.10:FF:000041">
    <property type="entry name" value="LRR receptor-like serine/threonine-protein kinase ERECTA"/>
    <property type="match status" value="1"/>
</dbReference>
<keyword evidence="6" id="KW-0732">Signal</keyword>
<comment type="similarity">
    <text evidence="2">Belongs to the RLP family.</text>
</comment>
<keyword evidence="7" id="KW-0677">Repeat</keyword>
<evidence type="ECO:0000256" key="6">
    <source>
        <dbReference type="ARBA" id="ARBA00022729"/>
    </source>
</evidence>
<accession>A0A061FRP6</accession>
<evidence type="ECO:0000256" key="1">
    <source>
        <dbReference type="ARBA" id="ARBA00004251"/>
    </source>
</evidence>
<dbReference type="InterPro" id="IPR051502">
    <property type="entry name" value="RLP_Defense_Trigger"/>
</dbReference>
<dbReference type="SMART" id="SM00365">
    <property type="entry name" value="LRR_SD22"/>
    <property type="match status" value="9"/>
</dbReference>
<evidence type="ECO:0000256" key="7">
    <source>
        <dbReference type="ARBA" id="ARBA00022737"/>
    </source>
</evidence>
<dbReference type="FunCoup" id="A0A061FRP6">
    <property type="interactions" value="1557"/>
</dbReference>
<dbReference type="PANTHER" id="PTHR48062:SF37">
    <property type="entry name" value="LRR RECEPTOR-LIKE SERINE_THREONINE-PROTEIN KINASE FLS2"/>
    <property type="match status" value="1"/>
</dbReference>
<keyword evidence="4" id="KW-0433">Leucine-rich repeat</keyword>
<dbReference type="eggNOG" id="KOG0619">
    <property type="taxonomic scope" value="Eukaryota"/>
</dbReference>
<dbReference type="Pfam" id="PF00560">
    <property type="entry name" value="LRR_1"/>
    <property type="match status" value="12"/>
</dbReference>
<dbReference type="InterPro" id="IPR032675">
    <property type="entry name" value="LRR_dom_sf"/>
</dbReference>
<keyword evidence="9" id="KW-0472">Membrane</keyword>
<dbReference type="FunFam" id="3.80.10.10:FF:000111">
    <property type="entry name" value="LRR receptor-like serine/threonine-protein kinase ERECTA"/>
    <property type="match status" value="1"/>
</dbReference>
<name>A0A061FRP6_THECC</name>
<evidence type="ECO:0000313" key="13">
    <source>
        <dbReference type="Proteomes" id="UP000026915"/>
    </source>
</evidence>
<dbReference type="FunFam" id="3.80.10.10:FF:000095">
    <property type="entry name" value="LRR receptor-like serine/threonine-protein kinase GSO1"/>
    <property type="match status" value="1"/>
</dbReference>
<dbReference type="AlphaFoldDB" id="A0A061FRP6"/>
<evidence type="ECO:0000256" key="5">
    <source>
        <dbReference type="ARBA" id="ARBA00022692"/>
    </source>
</evidence>
<keyword evidence="8" id="KW-1133">Transmembrane helix</keyword>
<sequence length="1090" mass="121087">MGNISSLKALYLRGNNLGGTVRIHDLSSNLFRNNTFAFLRGLSSLKSLDMSRNQLQGSIDTEELNNLTNLKNLDLSENRIESLLPLYQGTTHLHSFVLSSLKSLDMSGNQLQGSIDTEELNNLINLKKLDLHWNKIESLRSFQGSGRQLELTHLEELDLSDNLFNNSIFASLRGLSNLKSLYIRFNQLKGSIDMEDLSAFTNLGELDMSYNELNKFVAHKGNRSLRKLKILHLDNVFMTNGNMTSLPGLLEAFSSVKTFYLEENYFNKSMAFSSELHMSSNVEEIFLDYSYINSNILKSIGVLTSLKTLSLSDCGLIGTLPDQGWCDLKNFEELCISRNALQGNLPSCLGNLTSLRVLDISDNHFTGNLSPLTNFTSLRFLSLSTNHFQVPASFISLANLTDLKILLSDGNKLVMEPVFQTSVPKFQLKMMSLSKCSTDQGLIKELPMFLYYQYDLRYVDLSYNKFSGMLPFWLLENNTKLEELILTDNFFTGPLLFPPFPHLEASSIDISNNKIQAQISADICSAFPHLGQLSLSTNAFRGNIPPCLGGMSHLYSLDLSNNQLSGGVPEELSMSRSLEVLRLSNNNLSGKVVPTILKSKFLGELYLDGNNFAGQRLDIDVLAVDFPYFLQGIDLSNNSLSGELPRWIWNFSYLERLDLSNNHFEGSIPMELCNLDNLEFLDLSQNNLSGCIPSCFNPPSIKHVHLSKNRLSGPLTRALYSSSSLVTLDLRANKLTGNIPEWIGTLSALNVLLLKANQLDGKIPVQLCKSYFLSIIDLSQNMLSGPIPSCLGNLTLELMGSKSSLGIVYSGFEVSKYIGMEVEFSFFSVLHRYPDSYMEEWVEFTTKSGSHKYTGVILDYMFGIDLSCNNLTGQIPFELGNLSEIRSLNLSHNNLIGVIPQSFSNLKQIESLDLSYNSLSGRIPMQLIELNSLEVFSVAHNNLSGSTLERKAQFGTFDESSYEGNPFLCGPPLHNNCSETDSPSTVSTASDDEEVTGVPWASLIRGARFSIIELTSIGEARRITLEVGFEYTSRWPPREIGTQPTPRNGCVVRDAEADAKPCGISIGIWDNECLSGRRGGCHGLDGSSGS</sequence>
<dbReference type="InterPro" id="IPR001611">
    <property type="entry name" value="Leu-rich_rpt"/>
</dbReference>
<evidence type="ECO:0000256" key="11">
    <source>
        <dbReference type="ARBA" id="ARBA00023180"/>
    </source>
</evidence>
<keyword evidence="13" id="KW-1185">Reference proteome</keyword>
<dbReference type="Proteomes" id="UP000026915">
    <property type="component" value="Chromosome 10"/>
</dbReference>
<keyword evidence="5" id="KW-0812">Transmembrane</keyword>
<evidence type="ECO:0000256" key="3">
    <source>
        <dbReference type="ARBA" id="ARBA00022475"/>
    </source>
</evidence>
<evidence type="ECO:0000256" key="4">
    <source>
        <dbReference type="ARBA" id="ARBA00022614"/>
    </source>
</evidence>
<dbReference type="Gramene" id="EOY19731">
    <property type="protein sequence ID" value="EOY19731"/>
    <property type="gene ID" value="TCM_045037"/>
</dbReference>
<keyword evidence="11" id="KW-0325">Glycoprotein</keyword>
<dbReference type="HOGENOM" id="CLU_000288_18_3_1"/>
<comment type="subcellular location">
    <subcellularLocation>
        <location evidence="1">Cell membrane</location>
        <topology evidence="1">Single-pass type I membrane protein</topology>
    </subcellularLocation>
</comment>
<evidence type="ECO:0000256" key="9">
    <source>
        <dbReference type="ARBA" id="ARBA00023136"/>
    </source>
</evidence>
<dbReference type="SMART" id="SM00369">
    <property type="entry name" value="LRR_TYP"/>
    <property type="match status" value="14"/>
</dbReference>
<dbReference type="EMBL" id="CM001888">
    <property type="protein sequence ID" value="EOY19731.1"/>
    <property type="molecule type" value="Genomic_DNA"/>
</dbReference>
<keyword evidence="10 12" id="KW-0675">Receptor</keyword>
<dbReference type="Pfam" id="PF13855">
    <property type="entry name" value="LRR_8"/>
    <property type="match status" value="1"/>
</dbReference>
<proteinExistence type="inferred from homology"/>
<evidence type="ECO:0000313" key="12">
    <source>
        <dbReference type="EMBL" id="EOY19731.1"/>
    </source>
</evidence>
<gene>
    <name evidence="12" type="ORF">TCM_045037</name>
</gene>
<dbReference type="SUPFAM" id="SSF52058">
    <property type="entry name" value="L domain-like"/>
    <property type="match status" value="3"/>
</dbReference>
<evidence type="ECO:0000256" key="8">
    <source>
        <dbReference type="ARBA" id="ARBA00022989"/>
    </source>
</evidence>
<keyword evidence="3" id="KW-1003">Cell membrane</keyword>
<protein>
    <submittedName>
        <fullName evidence="12">Receptor like protein 15, putative</fullName>
    </submittedName>
</protein>
<dbReference type="InterPro" id="IPR003591">
    <property type="entry name" value="Leu-rich_rpt_typical-subtyp"/>
</dbReference>